<keyword evidence="7" id="KW-0843">Virulence</keyword>
<keyword evidence="8" id="KW-0472">Membrane</keyword>
<dbReference type="PANTHER" id="PTHR38340:SF1">
    <property type="entry name" value="S-LAYER PROTEIN"/>
    <property type="match status" value="1"/>
</dbReference>
<keyword evidence="3" id="KW-0964">Secreted</keyword>
<dbReference type="InterPro" id="IPR001343">
    <property type="entry name" value="Hemolysn_Ca-bd"/>
</dbReference>
<evidence type="ECO:0000256" key="9">
    <source>
        <dbReference type="SAM" id="MobiDB-lite"/>
    </source>
</evidence>
<feature type="region of interest" description="Disordered" evidence="9">
    <location>
        <begin position="997"/>
        <end position="1017"/>
    </location>
</feature>
<evidence type="ECO:0000313" key="10">
    <source>
        <dbReference type="EMBL" id="RMS02237.1"/>
    </source>
</evidence>
<accession>A0AB37QRC4</accession>
<comment type="caution">
    <text evidence="10">The sequence shown here is derived from an EMBL/GenBank/DDBJ whole genome shotgun (WGS) entry which is preliminary data.</text>
</comment>
<evidence type="ECO:0000256" key="6">
    <source>
        <dbReference type="ARBA" id="ARBA00022837"/>
    </source>
</evidence>
<evidence type="ECO:0000256" key="7">
    <source>
        <dbReference type="ARBA" id="ARBA00023026"/>
    </source>
</evidence>
<dbReference type="GO" id="GO:0016020">
    <property type="term" value="C:membrane"/>
    <property type="evidence" value="ECO:0007669"/>
    <property type="project" value="UniProtKB-SubCell"/>
</dbReference>
<feature type="region of interest" description="Disordered" evidence="9">
    <location>
        <begin position="1417"/>
        <end position="1446"/>
    </location>
</feature>
<evidence type="ECO:0000256" key="8">
    <source>
        <dbReference type="ARBA" id="ARBA00023136"/>
    </source>
</evidence>
<dbReference type="GO" id="GO:0005509">
    <property type="term" value="F:calcium ion binding"/>
    <property type="evidence" value="ECO:0007669"/>
    <property type="project" value="InterPro"/>
</dbReference>
<evidence type="ECO:0000256" key="3">
    <source>
        <dbReference type="ARBA" id="ARBA00022525"/>
    </source>
</evidence>
<proteinExistence type="predicted"/>
<keyword evidence="6" id="KW-0106">Calcium</keyword>
<dbReference type="EMBL" id="RBSH01000128">
    <property type="protein sequence ID" value="RMS02237.1"/>
    <property type="molecule type" value="Genomic_DNA"/>
</dbReference>
<evidence type="ECO:0000256" key="4">
    <source>
        <dbReference type="ARBA" id="ARBA00022656"/>
    </source>
</evidence>
<sequence>MAYKFTSDEQSLIKNSLSQSSGLVFNDLTSQYDLNESGGNAVPVYSTLYRILTDLEDNQQVDKVDLENIKSATLWLSVAIEANGGKGFYSDIIRYYTVKQGELRLGRTFTDQEMQQASNVVARNLVNGLINGSSSDGLAAWSIPSISQIASLDAAAIGEQLFLSSLGPNDTATSQNSAWSGTIGFSLLGGENPYETWRLITAGDPISTNADTHQTATVNTLDDFKNILYAVHSYRYASLKAIGNAGFGLTSKEVKDKLVSFFPTQVAIAAASGNIVPLIQYVIKDTPISATVQAILNYGTDKFLSMIASAYTGSFVKEGSDFAKDAYGFFSTITLEKNQNTFVKLITDYGDWQTLARSDNDAGMAIRNSLKYFSPVVIEDAALQVGRGLDLYSEEEGAGTITESWINDRTEMLKRLQRQYNDLPSDFKLQEFSYTDMESQYQATMATGVGNPLVIFSGNSASGFKGGGKGDHLYGGAANDIIDGLDGDDYIEGGSGDDTLKGGLDSDTLLGMSGNDQLYGEAGQDYLNGGAGNDTYIFKDGDGVDVIRDVDLNGVLDINGLNGFLAFETFPESGIWTTEDKKYQFSLEAGEGNTKDLSVMYSGGQVQIKGFQKGSFGITLKDYEAIPVVTLPSENPIIYGDLEPADPDSPALDTWGNLITNPEALDPDRDDVIYDMPDNTSIYSLGGDDVIIGRNGGDDLYDGGNGHDYIVADSGKDIIIGGADSDVLFGGADDDFLTGDTVMTLEASLKEIEPLNVRGDYVDAGDGDDIVIGSAANDVLNGGRGSDVLSGGAGNDIIVASGSSDRGGDGVERFLGAIGFDWTTSISGPFSVIRSQGWADEANEVADEDPLSIDTIYGGAGDDLIYGGIGADILDGGANNDFIMGHGGDNIIDGGADNDTIYADSAYLQGDNGQYSKIVGNDFLNGGDGDDIVVGGTGDDRIFGGNGDDSLFGDYSKSNGSSDIFNGTNYISGGSGNDSLQGGGGFDSLYGDDGNDSLSGDLLQGPQGDDYLEGGAGDDIIVGSGGNDKIYGGTGNDTINGDASNLDPLLTGDDWIDAGDGDDYVLGGGGNDTLYGGDGNDKLTGDDVGLAAAYEGEDYIDGGAGDDAILGQGGDDTLLGGSGADSIDAGSGDNYIEGGIGNDFMWAGAGNDIYNFSLGDGTDFIRDDGGRNKFYLASTFTPNSVGITKSTEEYLRLSFGGDVLYFDNYQALYGSSFYFGDGTILSFSDLMRLMNTPLNLSSSDAVSTVVGGAEADDITATSADNTLAGNQGNDTLRGLFGNDMYLYSAGDGDDTIIDSRLNEDGTVARNVIKFSSDVQESSLSFDVAYKPDGSESLRVSYPGGSITITDGFFGAIAAFEFADGSELSFIDAIAAIPGLQLVQSSALGGLMYGSDNADQLYGGFGADTVYGRSGDDQIRGADGNDELYGESGNDRLNGDSGNDMLDGGDGDDQLIGGIGDDLLHGGAGNDTLIGGAGNDTLEGGDGTDTYVFSVGMQQDLLIDSGAEKDTIKIDSLVDLQDLKASRQGTDLLIQTTDGKDSLAIKGYYDNPDKWKVSIADGVPFSVGELIANLGNLPTSGLAYYAHVFERDLKNAFRQNMEGNGYQMEADGKFHISQYSYFSSSELSASISIQAGSLAETETDTNPQLPTGLSVVSELNTSSLSKYVQQAVGTVSIPDGGLAPHPVYYPAGTSFAFDNEHVVVEKLDSGGNIQGHFVYEKTYTAAVVYRDFSTFKEDQTYSYKVVNGDNDGQHVNVMAGNQFYGGDGNDTIIGFTGPLLSDFSLGAFESGGAGNDVLVGSTSNDILAGGSGNNLLWGKKGADTYAVDSTVGTDIISDFSIPQYFYSKEISGWIGLGESDFSTDVVALPDMASLGNIQVSWGHTLTEGVNYSAIYSNGRGGFNGPRWAPGLDIDALMMYTTLNITWGTGKTVKIVIPHSDQPSGEGIEVIRFADGMEMSVSELASWFKLGAAPDPSVDGVVIDATVDVSQMTEQLPIAGGAGADTLYGKGKLQGWGGNDTLTGSDGGDVLNGGRGDDILSGEAGNDIIYGDAGNDVMDGGAGDDVYNFASNWGSDTVRSTGGGTDTLMVDNLGSLASNASGRNILGVNAPAPLAFYRQGDDLLIVNPYAPRNQIRVEGQFASGKPVIAAIKDLYGNELVAADIVKLLSKAPFNVHDNPVGDGLTAQSGNTSLFGAGGNDTMITYGGKTVMNGGSGDDLYGFAGGAGVIEDSEGSDTVFLANGSSIEDIQNRIFKSNNDLLIDFGNVAGDTLTIKDFFASKAHQIEMFQDAYGGTLATSNIYASLGLDFPTRDMDFDAVIQSHDVKTASTLGTHVGATIAMHEINGTSGKDSLSGTAAADLILGGAGNDTLNGAGGDDVIAGGAGKDTLTGGDGANTFRFDAVTDSYRTSTESFGDLITDFNATRDTLDLSALSFTGLGNGYNGTLAVVYNSSNDRTYVRSLEVDTNGNRFELVLVGNLAGSLTTDNFLFKYVQGTDAADALNGTAYNETLSGLAGADTINGGAGNDIIYGGAGADTLLGGDGADTFMYNAVDDSYHNYYAGGTAQGDKITDFNVTSDKIDLSALGITGLGSGYNNTVKVVLNSAGDITYIKSRNLDANGRRFEVAIDGNHLANLTSANFVFASAAVGTTMQGTAGNDVMTGTAGNDVLVGGAGLDKMTGSSGADTFRFDSLSDSYRTATTSYSDQILDFNAREDKIDVSALGFTSLGDGHVNTLSVVYNASNDRTYIKDLDADVNGNRFEVALTGNHSTDLTAANFVFFSNTPDSTQGQGVGISTLRGTGQNDLIQASNGDDVLFGVAGDDRLEGGNGNDILVGGSGRDILIGGRGNDVYHFTRGDGHDTIVNRGGGQDTVVVDGMSIADFYQSFSQAGSDLSILGGAGEDSITIRNWFSGGDQMVSTFELDDGAVSSEQILQKLGVTASLGYTSPIYADLPEERNFAAVSDDASIESVSLMGSSSDDLFIAGQGDDFLDGKAGNDYLIGGDGNDVYAFGRNYGQDTIDNHSNSLGASDVLEINMSDVRELWFSQSKDDLIVSILGADDNVTVKNWFDSPANQLALIEAGGRQFNNGQVNNLVAAMASFGAPVGGDVALTRDQRTSIDYILGVSGVSGVSGGGVVN</sequence>
<dbReference type="PROSITE" id="PS00330">
    <property type="entry name" value="HEMOLYSIN_CALCIUM"/>
    <property type="match status" value="13"/>
</dbReference>
<dbReference type="InterPro" id="IPR050557">
    <property type="entry name" value="RTX_toxin/Mannuronan_C5-epim"/>
</dbReference>
<protein>
    <recommendedName>
        <fullName evidence="12">Calcium binding hemolysin protein</fullName>
    </recommendedName>
</protein>
<dbReference type="RefSeq" id="WP_122326023.1">
    <property type="nucleotide sequence ID" value="NZ_RBSH01000128.1"/>
</dbReference>
<dbReference type="GO" id="GO:0005576">
    <property type="term" value="C:extracellular region"/>
    <property type="evidence" value="ECO:0007669"/>
    <property type="project" value="UniProtKB-SubCell"/>
</dbReference>
<dbReference type="InterPro" id="IPR011049">
    <property type="entry name" value="Serralysin-like_metalloprot_C"/>
</dbReference>
<dbReference type="InterPro" id="IPR003995">
    <property type="entry name" value="RTX_toxin_determinant-A"/>
</dbReference>
<dbReference type="PRINTS" id="PR00313">
    <property type="entry name" value="CABNDNGRPT"/>
</dbReference>
<dbReference type="PRINTS" id="PR01488">
    <property type="entry name" value="RTXTOXINA"/>
</dbReference>
<evidence type="ECO:0008006" key="12">
    <source>
        <dbReference type="Google" id="ProtNLM"/>
    </source>
</evidence>
<reference evidence="10 11" key="1">
    <citation type="submission" date="2018-08" db="EMBL/GenBank/DDBJ databases">
        <title>Recombination of ecologically and evolutionarily significant loci maintains genetic cohesion in the Pseudomonas syringae species complex.</title>
        <authorList>
            <person name="Dillon M."/>
            <person name="Thakur S."/>
            <person name="Almeida R.N.D."/>
            <person name="Weir B.S."/>
            <person name="Guttman D.S."/>
        </authorList>
    </citation>
    <scope>NUCLEOTIDE SEQUENCE [LARGE SCALE GENOMIC DNA]</scope>
    <source>
        <strain evidence="10 11">ICMP 5019</strain>
    </source>
</reference>
<dbReference type="SUPFAM" id="SSF51120">
    <property type="entry name" value="beta-Roll"/>
    <property type="match status" value="16"/>
</dbReference>
<name>A0AB37QRC4_9PSED</name>
<comment type="subcellular location">
    <subcellularLocation>
        <location evidence="1">Membrane</location>
    </subcellularLocation>
    <subcellularLocation>
        <location evidence="2">Secreted</location>
    </subcellularLocation>
</comment>
<gene>
    <name evidence="10" type="ORF">ALP74_200495</name>
</gene>
<keyword evidence="5" id="KW-0677">Repeat</keyword>
<dbReference type="Gene3D" id="2.150.10.10">
    <property type="entry name" value="Serralysin-like metalloprotease, C-terminal"/>
    <property type="match status" value="18"/>
</dbReference>
<organism evidence="10 11">
    <name type="scientific">Pseudomonas coronafaciens pv. garcae</name>
    <dbReference type="NCBI Taxonomy" id="251653"/>
    <lineage>
        <taxon>Bacteria</taxon>
        <taxon>Pseudomonadati</taxon>
        <taxon>Pseudomonadota</taxon>
        <taxon>Gammaproteobacteria</taxon>
        <taxon>Pseudomonadales</taxon>
        <taxon>Pseudomonadaceae</taxon>
        <taxon>Pseudomonas</taxon>
        <taxon>Pseudomonas coronafaciens</taxon>
    </lineage>
</organism>
<dbReference type="PANTHER" id="PTHR38340">
    <property type="entry name" value="S-LAYER PROTEIN"/>
    <property type="match status" value="1"/>
</dbReference>
<evidence type="ECO:0000256" key="1">
    <source>
        <dbReference type="ARBA" id="ARBA00004370"/>
    </source>
</evidence>
<dbReference type="Proteomes" id="UP000272613">
    <property type="component" value="Unassembled WGS sequence"/>
</dbReference>
<evidence type="ECO:0000313" key="11">
    <source>
        <dbReference type="Proteomes" id="UP000272613"/>
    </source>
</evidence>
<evidence type="ECO:0000256" key="2">
    <source>
        <dbReference type="ARBA" id="ARBA00004613"/>
    </source>
</evidence>
<dbReference type="GO" id="GO:0090729">
    <property type="term" value="F:toxin activity"/>
    <property type="evidence" value="ECO:0007669"/>
    <property type="project" value="UniProtKB-KW"/>
</dbReference>
<dbReference type="InterPro" id="IPR018511">
    <property type="entry name" value="Hemolysin-typ_Ca-bd_CS"/>
</dbReference>
<keyword evidence="4" id="KW-0800">Toxin</keyword>
<dbReference type="Pfam" id="PF00353">
    <property type="entry name" value="HemolysinCabind"/>
    <property type="match status" value="22"/>
</dbReference>
<evidence type="ECO:0000256" key="5">
    <source>
        <dbReference type="ARBA" id="ARBA00022737"/>
    </source>
</evidence>